<protein>
    <submittedName>
        <fullName evidence="2">Uncharacterized protein</fullName>
    </submittedName>
</protein>
<evidence type="ECO:0000313" key="2">
    <source>
        <dbReference type="EMBL" id="KAF2755279.1"/>
    </source>
</evidence>
<evidence type="ECO:0000256" key="1">
    <source>
        <dbReference type="SAM" id="Coils"/>
    </source>
</evidence>
<sequence>MSDIKNQIANFGPKNEELLATLSKTDYAPASLKQQALYIKDLESQLEKTKKDYQHYQWKTRIEKGEFGKYRDSTMKRFMHKMGGSKGKEKFASKTEKEEKEYYEALQAERQSKDSLESIESALGEARPVKDQYQRDANANAAAQQELDNLYHMIFAGPTPAFPEEDQKEWPYSQAREAFNTAEQHYQAIVQASHCLSDANKRCMRAKAHIEDALDASRLDMFGGGMMADMAERDALSKAQSEASQLQSAVDQARRMYPELQPIGPVSIAQGNMMSDVLFDNIFSDMAFHDKIKDSAAQLNNVARTLMQRADQVKAEERRQKGELDGLAQRLGSARRDLQLARQAIFEKVGSEQQLPPAYTATAAAGSF</sequence>
<dbReference type="PANTHER" id="PTHR21974:SF2">
    <property type="entry name" value="RE15880P"/>
    <property type="match status" value="1"/>
</dbReference>
<dbReference type="RefSeq" id="XP_033597730.1">
    <property type="nucleotide sequence ID" value="XM_033744590.1"/>
</dbReference>
<dbReference type="EMBL" id="ML996578">
    <property type="protein sequence ID" value="KAF2755279.1"/>
    <property type="molecule type" value="Genomic_DNA"/>
</dbReference>
<dbReference type="PANTHER" id="PTHR21974">
    <property type="entry name" value="RE15880P"/>
    <property type="match status" value="1"/>
</dbReference>
<gene>
    <name evidence="2" type="ORF">EJ05DRAFT_479071</name>
</gene>
<feature type="coiled-coil region" evidence="1">
    <location>
        <begin position="32"/>
        <end position="59"/>
    </location>
</feature>
<keyword evidence="1" id="KW-0175">Coiled coil</keyword>
<reference evidence="2" key="1">
    <citation type="journal article" date="2020" name="Stud. Mycol.">
        <title>101 Dothideomycetes genomes: a test case for predicting lifestyles and emergence of pathogens.</title>
        <authorList>
            <person name="Haridas S."/>
            <person name="Albert R."/>
            <person name="Binder M."/>
            <person name="Bloem J."/>
            <person name="Labutti K."/>
            <person name="Salamov A."/>
            <person name="Andreopoulos B."/>
            <person name="Baker S."/>
            <person name="Barry K."/>
            <person name="Bills G."/>
            <person name="Bluhm B."/>
            <person name="Cannon C."/>
            <person name="Castanera R."/>
            <person name="Culley D."/>
            <person name="Daum C."/>
            <person name="Ezra D."/>
            <person name="Gonzalez J."/>
            <person name="Henrissat B."/>
            <person name="Kuo A."/>
            <person name="Liang C."/>
            <person name="Lipzen A."/>
            <person name="Lutzoni F."/>
            <person name="Magnuson J."/>
            <person name="Mondo S."/>
            <person name="Nolan M."/>
            <person name="Ohm R."/>
            <person name="Pangilinan J."/>
            <person name="Park H.-J."/>
            <person name="Ramirez L."/>
            <person name="Alfaro M."/>
            <person name="Sun H."/>
            <person name="Tritt A."/>
            <person name="Yoshinaga Y."/>
            <person name="Zwiers L.-H."/>
            <person name="Turgeon B."/>
            <person name="Goodwin S."/>
            <person name="Spatafora J."/>
            <person name="Crous P."/>
            <person name="Grigoriev I."/>
        </authorList>
    </citation>
    <scope>NUCLEOTIDE SEQUENCE</scope>
    <source>
        <strain evidence="2">CBS 121739</strain>
    </source>
</reference>
<keyword evidence="3" id="KW-1185">Reference proteome</keyword>
<proteinExistence type="predicted"/>
<dbReference type="OrthoDB" id="2562743at2759"/>
<dbReference type="AlphaFoldDB" id="A0A6A6VZH1"/>
<organism evidence="2 3">
    <name type="scientific">Pseudovirgaria hyperparasitica</name>
    <dbReference type="NCBI Taxonomy" id="470096"/>
    <lineage>
        <taxon>Eukaryota</taxon>
        <taxon>Fungi</taxon>
        <taxon>Dikarya</taxon>
        <taxon>Ascomycota</taxon>
        <taxon>Pezizomycotina</taxon>
        <taxon>Dothideomycetes</taxon>
        <taxon>Dothideomycetes incertae sedis</taxon>
        <taxon>Acrospermales</taxon>
        <taxon>Acrospermaceae</taxon>
        <taxon>Pseudovirgaria</taxon>
    </lineage>
</organism>
<dbReference type="GeneID" id="54485644"/>
<name>A0A6A6VZH1_9PEZI</name>
<evidence type="ECO:0000313" key="3">
    <source>
        <dbReference type="Proteomes" id="UP000799437"/>
    </source>
</evidence>
<dbReference type="Proteomes" id="UP000799437">
    <property type="component" value="Unassembled WGS sequence"/>
</dbReference>
<accession>A0A6A6VZH1</accession>